<keyword evidence="3" id="KW-1003">Cell membrane</keyword>
<evidence type="ECO:0000256" key="9">
    <source>
        <dbReference type="ARBA" id="ARBA00022963"/>
    </source>
</evidence>
<dbReference type="GO" id="GO:0005886">
    <property type="term" value="C:plasma membrane"/>
    <property type="evidence" value="ECO:0007669"/>
    <property type="project" value="UniProtKB-SubCell"/>
</dbReference>
<evidence type="ECO:0000259" key="15">
    <source>
        <dbReference type="Pfam" id="PF01764"/>
    </source>
</evidence>
<dbReference type="InterPro" id="IPR002921">
    <property type="entry name" value="Fungal_lipase-type"/>
</dbReference>
<keyword evidence="17" id="KW-1185">Reference proteome</keyword>
<organism evidence="16 17">
    <name type="scientific">Conidiobolus coronatus (strain ATCC 28846 / CBS 209.66 / NRRL 28638)</name>
    <name type="common">Delacroixia coronata</name>
    <dbReference type="NCBI Taxonomy" id="796925"/>
    <lineage>
        <taxon>Eukaryota</taxon>
        <taxon>Fungi</taxon>
        <taxon>Fungi incertae sedis</taxon>
        <taxon>Zoopagomycota</taxon>
        <taxon>Entomophthoromycotina</taxon>
        <taxon>Entomophthoromycetes</taxon>
        <taxon>Entomophthorales</taxon>
        <taxon>Ancylistaceae</taxon>
        <taxon>Conidiobolus</taxon>
    </lineage>
</organism>
<evidence type="ECO:0000256" key="5">
    <source>
        <dbReference type="ARBA" id="ARBA00022692"/>
    </source>
</evidence>
<dbReference type="GO" id="GO:0019369">
    <property type="term" value="P:arachidonate metabolic process"/>
    <property type="evidence" value="ECO:0007669"/>
    <property type="project" value="TreeGrafter"/>
</dbReference>
<evidence type="ECO:0000256" key="13">
    <source>
        <dbReference type="ARBA" id="ARBA00024531"/>
    </source>
</evidence>
<evidence type="ECO:0000256" key="14">
    <source>
        <dbReference type="ARBA" id="ARBA00026104"/>
    </source>
</evidence>
<dbReference type="PANTHER" id="PTHR45792:SF7">
    <property type="entry name" value="PUTATIVE (AFU_ORTHOLOGUE AFUA_6G02710)-RELATED"/>
    <property type="match status" value="1"/>
</dbReference>
<evidence type="ECO:0000313" key="17">
    <source>
        <dbReference type="Proteomes" id="UP000070444"/>
    </source>
</evidence>
<keyword evidence="6" id="KW-0479">Metal-binding</keyword>
<dbReference type="GO" id="GO:0046872">
    <property type="term" value="F:metal ion binding"/>
    <property type="evidence" value="ECO:0007669"/>
    <property type="project" value="UniProtKB-KW"/>
</dbReference>
<keyword evidence="4" id="KW-0597">Phosphoprotein</keyword>
<comment type="cofactor">
    <cofactor evidence="1">
        <name>Ca(2+)</name>
        <dbReference type="ChEBI" id="CHEBI:29108"/>
    </cofactor>
</comment>
<dbReference type="GO" id="GO:0046340">
    <property type="term" value="P:diacylglycerol catabolic process"/>
    <property type="evidence" value="ECO:0007669"/>
    <property type="project" value="TreeGrafter"/>
</dbReference>
<proteinExistence type="predicted"/>
<comment type="catalytic activity">
    <reaction evidence="13">
        <text>a 1,2-diacyl-sn-glycerol + H2O = a 2-acylglycerol + a fatty acid + H(+)</text>
        <dbReference type="Rhea" id="RHEA:33275"/>
        <dbReference type="ChEBI" id="CHEBI:15377"/>
        <dbReference type="ChEBI" id="CHEBI:15378"/>
        <dbReference type="ChEBI" id="CHEBI:17389"/>
        <dbReference type="ChEBI" id="CHEBI:17815"/>
        <dbReference type="ChEBI" id="CHEBI:28868"/>
        <dbReference type="EC" id="3.1.1.116"/>
    </reaction>
    <physiologicalReaction direction="left-to-right" evidence="13">
        <dbReference type="Rhea" id="RHEA:33276"/>
    </physiologicalReaction>
</comment>
<protein>
    <recommendedName>
        <fullName evidence="14">sn-1-specific diacylglycerol lipase</fullName>
        <ecNumber evidence="14">3.1.1.116</ecNumber>
    </recommendedName>
</protein>
<evidence type="ECO:0000256" key="12">
    <source>
        <dbReference type="ARBA" id="ARBA00023136"/>
    </source>
</evidence>
<dbReference type="Pfam" id="PF01764">
    <property type="entry name" value="Lipase_3"/>
    <property type="match status" value="1"/>
</dbReference>
<comment type="subcellular location">
    <subcellularLocation>
        <location evidence="2">Cell membrane</location>
        <topology evidence="2">Multi-pass membrane protein</topology>
    </subcellularLocation>
</comment>
<evidence type="ECO:0000256" key="4">
    <source>
        <dbReference type="ARBA" id="ARBA00022553"/>
    </source>
</evidence>
<keyword evidence="8" id="KW-0106">Calcium</keyword>
<reference evidence="16 17" key="1">
    <citation type="journal article" date="2015" name="Genome Biol. Evol.">
        <title>Phylogenomic analyses indicate that early fungi evolved digesting cell walls of algal ancestors of land plants.</title>
        <authorList>
            <person name="Chang Y."/>
            <person name="Wang S."/>
            <person name="Sekimoto S."/>
            <person name="Aerts A.L."/>
            <person name="Choi C."/>
            <person name="Clum A."/>
            <person name="LaButti K.M."/>
            <person name="Lindquist E.A."/>
            <person name="Yee Ngan C."/>
            <person name="Ohm R.A."/>
            <person name="Salamov A.A."/>
            <person name="Grigoriev I.V."/>
            <person name="Spatafora J.W."/>
            <person name="Berbee M.L."/>
        </authorList>
    </citation>
    <scope>NUCLEOTIDE SEQUENCE [LARGE SCALE GENOMIC DNA]</scope>
    <source>
        <strain evidence="16 17">NRRL 28638</strain>
    </source>
</reference>
<dbReference type="InterPro" id="IPR052214">
    <property type="entry name" value="DAG_Lipase-Related"/>
</dbReference>
<evidence type="ECO:0000256" key="11">
    <source>
        <dbReference type="ARBA" id="ARBA00023098"/>
    </source>
</evidence>
<evidence type="ECO:0000256" key="6">
    <source>
        <dbReference type="ARBA" id="ARBA00022723"/>
    </source>
</evidence>
<dbReference type="EC" id="3.1.1.116" evidence="14"/>
<accession>A0A137PAV9</accession>
<keyword evidence="7 16" id="KW-0378">Hydrolase</keyword>
<evidence type="ECO:0000313" key="16">
    <source>
        <dbReference type="EMBL" id="KXN72116.1"/>
    </source>
</evidence>
<gene>
    <name evidence="16" type="ORF">CONCODRAFT_69326</name>
</gene>
<keyword evidence="11" id="KW-0443">Lipid metabolism</keyword>
<dbReference type="AlphaFoldDB" id="A0A137PAV9"/>
<sequence length="605" mass="68985">MNNSEVLTQRFLLDPKNAQLVTQIAKLLQLSIGTVYLWLDKVWLPLQSITIDVMEHTRSYLINLVKLAQDRRLKFILNTTISSCINISTDERRLIPKDWHNETEKGLKFIHSTFTLMELFTISGFTLIERVVNGSLWLAHESVSIIDAIFGSTETSQALATLIMLIDREFYNHSSENKDSFIPKLTKALTAYMFLQLVTDDPPPTEMAKKLKLDNYYKGGARGRGITYPTRFLITNEASESESESSSENQLDLDHDHDHNNKGLILCSQNCSLSTNYHDNFDVQSLQCKAFLIQRFMKYSSASYGLSFMKWFGIGLDRWHDLLNHSPSATIQFQLHLELTEDCIIYSSPLSQGEIVHFVCIDHRLKTVVVTCRGTLGLSDLITDMVCDYEPHKTNYCEFFTHSGALKCAKKLNQRNSPLLIAVRKAMEEYDNYSLTLCGHSLGGGVASLLSVLWSKKVASNLFLTSEESGLPPNRHIHCYTYGTMGTFDLDGGIQYTQGLVTTVIYNMDCIPYISLGLIRDFKNISDSLSYEPKLVTTILKKVFWFKSSNWSGYYSKEEIFCEKVEEEIIQEETHALDPYPWFLSLIKTMKADMQSEKLYPPGNK</sequence>
<keyword evidence="10" id="KW-1133">Transmembrane helix</keyword>
<evidence type="ECO:0000256" key="1">
    <source>
        <dbReference type="ARBA" id="ARBA00001913"/>
    </source>
</evidence>
<evidence type="ECO:0000256" key="3">
    <source>
        <dbReference type="ARBA" id="ARBA00022475"/>
    </source>
</evidence>
<dbReference type="OrthoDB" id="438440at2759"/>
<keyword evidence="5" id="KW-0812">Transmembrane</keyword>
<name>A0A137PAV9_CONC2</name>
<keyword evidence="12" id="KW-0472">Membrane</keyword>
<keyword evidence="9" id="KW-0442">Lipid degradation</keyword>
<evidence type="ECO:0000256" key="10">
    <source>
        <dbReference type="ARBA" id="ARBA00022989"/>
    </source>
</evidence>
<dbReference type="Gene3D" id="3.40.50.1820">
    <property type="entry name" value="alpha/beta hydrolase"/>
    <property type="match status" value="1"/>
</dbReference>
<dbReference type="Proteomes" id="UP000070444">
    <property type="component" value="Unassembled WGS sequence"/>
</dbReference>
<dbReference type="EMBL" id="KQ964460">
    <property type="protein sequence ID" value="KXN72116.1"/>
    <property type="molecule type" value="Genomic_DNA"/>
</dbReference>
<dbReference type="SUPFAM" id="SSF53474">
    <property type="entry name" value="alpha/beta-Hydrolases"/>
    <property type="match status" value="1"/>
</dbReference>
<dbReference type="CDD" id="cd00519">
    <property type="entry name" value="Lipase_3"/>
    <property type="match status" value="1"/>
</dbReference>
<dbReference type="GO" id="GO:0016298">
    <property type="term" value="F:lipase activity"/>
    <property type="evidence" value="ECO:0007669"/>
    <property type="project" value="TreeGrafter"/>
</dbReference>
<feature type="domain" description="Fungal lipase-type" evidence="15">
    <location>
        <begin position="369"/>
        <end position="515"/>
    </location>
</feature>
<evidence type="ECO:0000256" key="8">
    <source>
        <dbReference type="ARBA" id="ARBA00022837"/>
    </source>
</evidence>
<dbReference type="OMA" id="FWAMIKT"/>
<dbReference type="PANTHER" id="PTHR45792">
    <property type="entry name" value="DIACYLGLYCEROL LIPASE HOMOLOG-RELATED"/>
    <property type="match status" value="1"/>
</dbReference>
<evidence type="ECO:0000256" key="7">
    <source>
        <dbReference type="ARBA" id="ARBA00022801"/>
    </source>
</evidence>
<dbReference type="InterPro" id="IPR029058">
    <property type="entry name" value="AB_hydrolase_fold"/>
</dbReference>
<evidence type="ECO:0000256" key="2">
    <source>
        <dbReference type="ARBA" id="ARBA00004651"/>
    </source>
</evidence>